<dbReference type="Pfam" id="PF02310">
    <property type="entry name" value="B12-binding"/>
    <property type="match status" value="1"/>
</dbReference>
<gene>
    <name evidence="2" type="ORF">IAC50_00715</name>
</gene>
<organism evidence="2 3">
    <name type="scientific">Candidatus Allocopromorpha excrementigallinarum</name>
    <dbReference type="NCBI Taxonomy" id="2840742"/>
    <lineage>
        <taxon>Bacteria</taxon>
        <taxon>Bacillati</taxon>
        <taxon>Bacillota</taxon>
        <taxon>Clostridia</taxon>
        <taxon>Eubacteriales</taxon>
        <taxon>Eubacteriaceae</taxon>
        <taxon>Eubacteriaceae incertae sedis</taxon>
        <taxon>Candidatus Allocopromorpha</taxon>
    </lineage>
</organism>
<dbReference type="SUPFAM" id="SSF52242">
    <property type="entry name" value="Cobalamin (vitamin B12)-binding domain"/>
    <property type="match status" value="1"/>
</dbReference>
<sequence length="585" mass="65795">MNREAVNYVRALKPSGMPSGESVLEEGREIGRKIKMKRSLFLEKNGYDTYEDYVRENIRKGKITWEIFMGLATLEEQKEAIKAAYEFNQRTGINLDTIEIIASQLMALPREYREKAAKPTSFVMNETEDWVNMQTAPIELIFADHHLASPNALETTINAVKAGSPRVGLVSQFFWGQPGFTDHRQHMIDFVKSIGIVSSKWDDHISVDSYMDDGFPGYAMDCVTYVGYALLEHYIIHDLCNTRYQTGLGGLLKEQKSRAAIPVAIHQLLSTEEQRAISYMNGSTVTQWEHDITANYGSSGEEIMFDCLVERKYKMGMALNTIAITERIAVPTAQALFDICSVGARAFEGAKYWEDMIDWSSMDELVDYLKTEGRLFFENTMNVLDEAGINIKDPLEIFMTLKKMNPNRFERTFHHRMNENGTLNPKYPTVLGRQTVDLREEIVADVKKRGVEENALKGKKVAVVSGDGHTYGLAVVDAVLSAMGADVINGGVDVDPPTALDLADEEGIKYIGISIHNGQGLDYARQILELAERRNRKYHIFMGGKLNAILPGDSVPTDVTDKINELGITATEDLYEQICMIRDTE</sequence>
<dbReference type="EMBL" id="DVMP01000015">
    <property type="protein sequence ID" value="HIU25006.1"/>
    <property type="molecule type" value="Genomic_DNA"/>
</dbReference>
<dbReference type="Gene3D" id="3.40.50.280">
    <property type="entry name" value="Cobalamin-binding domain"/>
    <property type="match status" value="1"/>
</dbReference>
<accession>A0A9D1HYD7</accession>
<dbReference type="Proteomes" id="UP000824090">
    <property type="component" value="Unassembled WGS sequence"/>
</dbReference>
<comment type="caution">
    <text evidence="2">The sequence shown here is derived from an EMBL/GenBank/DDBJ whole genome shotgun (WGS) entry which is preliminary data.</text>
</comment>
<evidence type="ECO:0000259" key="1">
    <source>
        <dbReference type="PROSITE" id="PS51332"/>
    </source>
</evidence>
<evidence type="ECO:0000313" key="2">
    <source>
        <dbReference type="EMBL" id="HIU25006.1"/>
    </source>
</evidence>
<reference evidence="2" key="2">
    <citation type="journal article" date="2021" name="PeerJ">
        <title>Extensive microbial diversity within the chicken gut microbiome revealed by metagenomics and culture.</title>
        <authorList>
            <person name="Gilroy R."/>
            <person name="Ravi A."/>
            <person name="Getino M."/>
            <person name="Pursley I."/>
            <person name="Horton D.L."/>
            <person name="Alikhan N.F."/>
            <person name="Baker D."/>
            <person name="Gharbi K."/>
            <person name="Hall N."/>
            <person name="Watson M."/>
            <person name="Adriaenssens E.M."/>
            <person name="Foster-Nyarko E."/>
            <person name="Jarju S."/>
            <person name="Secka A."/>
            <person name="Antonio M."/>
            <person name="Oren A."/>
            <person name="Chaudhuri R.R."/>
            <person name="La Ragione R."/>
            <person name="Hildebrand F."/>
            <person name="Pallen M.J."/>
        </authorList>
    </citation>
    <scope>NUCLEOTIDE SEQUENCE</scope>
    <source>
        <strain evidence="2">ChiHcec3-6078</strain>
    </source>
</reference>
<name>A0A9D1HYD7_9FIRM</name>
<proteinExistence type="predicted"/>
<dbReference type="AlphaFoldDB" id="A0A9D1HYD7"/>
<dbReference type="InterPro" id="IPR006158">
    <property type="entry name" value="Cobalamin-bd"/>
</dbReference>
<reference evidence="2" key="1">
    <citation type="submission" date="2020-10" db="EMBL/GenBank/DDBJ databases">
        <authorList>
            <person name="Gilroy R."/>
        </authorList>
    </citation>
    <scope>NUCLEOTIDE SEQUENCE</scope>
    <source>
        <strain evidence="2">ChiHcec3-6078</strain>
    </source>
</reference>
<feature type="domain" description="B12-binding" evidence="1">
    <location>
        <begin position="456"/>
        <end position="585"/>
    </location>
</feature>
<dbReference type="PROSITE" id="PS51332">
    <property type="entry name" value="B12_BINDING"/>
    <property type="match status" value="1"/>
</dbReference>
<evidence type="ECO:0000313" key="3">
    <source>
        <dbReference type="Proteomes" id="UP000824090"/>
    </source>
</evidence>
<dbReference type="GO" id="GO:0046872">
    <property type="term" value="F:metal ion binding"/>
    <property type="evidence" value="ECO:0007669"/>
    <property type="project" value="InterPro"/>
</dbReference>
<protein>
    <submittedName>
        <fullName evidence="2">Cobalamin B12-binding domain-containing protein</fullName>
    </submittedName>
</protein>
<dbReference type="GO" id="GO:0031419">
    <property type="term" value="F:cobalamin binding"/>
    <property type="evidence" value="ECO:0007669"/>
    <property type="project" value="InterPro"/>
</dbReference>
<dbReference type="InterPro" id="IPR036724">
    <property type="entry name" value="Cobalamin-bd_sf"/>
</dbReference>